<dbReference type="PROSITE" id="PS51186">
    <property type="entry name" value="GNAT"/>
    <property type="match status" value="1"/>
</dbReference>
<evidence type="ECO:0000313" key="5">
    <source>
        <dbReference type="Proteomes" id="UP001575105"/>
    </source>
</evidence>
<dbReference type="Proteomes" id="UP001575105">
    <property type="component" value="Unassembled WGS sequence"/>
</dbReference>
<protein>
    <submittedName>
        <fullName evidence="4">N-acetyltransferase</fullName>
    </submittedName>
</protein>
<dbReference type="NCBIfam" id="NF005840">
    <property type="entry name" value="PRK07757.1"/>
    <property type="match status" value="1"/>
</dbReference>
<dbReference type="InterPro" id="IPR045039">
    <property type="entry name" value="NSI-like"/>
</dbReference>
<dbReference type="Gene3D" id="3.40.630.30">
    <property type="match status" value="1"/>
</dbReference>
<evidence type="ECO:0000259" key="3">
    <source>
        <dbReference type="PROSITE" id="PS51186"/>
    </source>
</evidence>
<comment type="caution">
    <text evidence="4">The sequence shown here is derived from an EMBL/GenBank/DDBJ whole genome shotgun (WGS) entry which is preliminary data.</text>
</comment>
<keyword evidence="1" id="KW-0808">Transferase</keyword>
<dbReference type="SUPFAM" id="SSF55729">
    <property type="entry name" value="Acyl-CoA N-acyltransferases (Nat)"/>
    <property type="match status" value="1"/>
</dbReference>
<dbReference type="Pfam" id="PF00583">
    <property type="entry name" value="Acetyltransf_1"/>
    <property type="match status" value="1"/>
</dbReference>
<keyword evidence="2" id="KW-0012">Acyltransferase</keyword>
<dbReference type="EMBL" id="JBGUBD010000004">
    <property type="protein sequence ID" value="MFA9477998.1"/>
    <property type="molecule type" value="Genomic_DNA"/>
</dbReference>
<evidence type="ECO:0000256" key="2">
    <source>
        <dbReference type="ARBA" id="ARBA00023315"/>
    </source>
</evidence>
<organism evidence="4 5">
    <name type="scientific">Natronomicrosphaera hydrolytica</name>
    <dbReference type="NCBI Taxonomy" id="3242702"/>
    <lineage>
        <taxon>Bacteria</taxon>
        <taxon>Pseudomonadati</taxon>
        <taxon>Planctomycetota</taxon>
        <taxon>Phycisphaerae</taxon>
        <taxon>Phycisphaerales</taxon>
        <taxon>Phycisphaeraceae</taxon>
        <taxon>Natronomicrosphaera</taxon>
    </lineage>
</organism>
<dbReference type="PANTHER" id="PTHR43626:SF4">
    <property type="entry name" value="GCN5-RELATED N-ACETYLTRANSFERASE 2, CHLOROPLASTIC"/>
    <property type="match status" value="1"/>
</dbReference>
<proteinExistence type="predicted"/>
<reference evidence="4 5" key="1">
    <citation type="submission" date="2024-08" db="EMBL/GenBank/DDBJ databases">
        <title>Whole-genome sequencing of halo(alkali)philic microorganisms from hypersaline lakes.</title>
        <authorList>
            <person name="Sorokin D.Y."/>
            <person name="Merkel A.Y."/>
            <person name="Messina E."/>
            <person name="Yakimov M."/>
        </authorList>
    </citation>
    <scope>NUCLEOTIDE SEQUENCE [LARGE SCALE GENOMIC DNA]</scope>
    <source>
        <strain evidence="4 5">AB-hyl4</strain>
    </source>
</reference>
<dbReference type="InterPro" id="IPR000182">
    <property type="entry name" value="GNAT_dom"/>
</dbReference>
<evidence type="ECO:0000313" key="4">
    <source>
        <dbReference type="EMBL" id="MFA9477998.1"/>
    </source>
</evidence>
<sequence length="187" mass="20656">MIRRAHIADVPAMAGIINDCAEYGLMLPRSLASLYENVRDFHVAVDDDDRVLGVCGLSVVWANLAEVYALAVSPATRGQGLGRKLVLTCVDEAEELGIKKIMTLTYEKAFFEKLGFAVIDRQQLPLKVWSECVRCPKNQACDEIAMVREIDSVTEADVPRPAAPPPDQYILPTITRLRVGTPPMEDD</sequence>
<dbReference type="CDD" id="cd04301">
    <property type="entry name" value="NAT_SF"/>
    <property type="match status" value="1"/>
</dbReference>
<name>A0ABV4U6U8_9BACT</name>
<evidence type="ECO:0000256" key="1">
    <source>
        <dbReference type="ARBA" id="ARBA00022679"/>
    </source>
</evidence>
<keyword evidence="5" id="KW-1185">Reference proteome</keyword>
<gene>
    <name evidence="4" type="ORF">ACERK3_06765</name>
</gene>
<accession>A0ABV4U6U8</accession>
<dbReference type="RefSeq" id="WP_425344927.1">
    <property type="nucleotide sequence ID" value="NZ_JBGUBD010000004.1"/>
</dbReference>
<feature type="domain" description="N-acetyltransferase" evidence="3">
    <location>
        <begin position="1"/>
        <end position="151"/>
    </location>
</feature>
<dbReference type="InterPro" id="IPR016181">
    <property type="entry name" value="Acyl_CoA_acyltransferase"/>
</dbReference>
<dbReference type="PANTHER" id="PTHR43626">
    <property type="entry name" value="ACYL-COA N-ACYLTRANSFERASE"/>
    <property type="match status" value="1"/>
</dbReference>